<dbReference type="GO" id="GO:0005886">
    <property type="term" value="C:plasma membrane"/>
    <property type="evidence" value="ECO:0007669"/>
    <property type="project" value="UniProtKB-SubCell"/>
</dbReference>
<feature type="transmembrane region" description="Helical" evidence="7">
    <location>
        <begin position="143"/>
        <end position="165"/>
    </location>
</feature>
<sequence>MNIAPPAQHGTLTHAEVVSIIVGVMLAMFLGALDQTIVATAMPTIGRALGDAVHLPWVVTAYLLAATAVTPLYGKFSDVHGRRITLLVGIGIFIIGSVLCALAPTMLTLIIGRFIQGLGGGGLIALAQTIMGDITSPKERSRYQAFIASVFLSASVLGPLLGGFFADKLHWSLIFWINLPLGLAAFLMTYRLLRKLPRHERKHRIDVLGGIILLAATVSLMLLLNWGGITYPWLSFEIIGLGVLSVVFWIAFVVRLHAAPEPFLPLSLLKNQVVRTGNISTAFSMGSFIGLSIYLPVYLQTVYGFSAGATGVVLIPLMAGTVCGAFISGALMPKVRHYKRLPIVGLSFSTLGLIVLALHPEPMPLIALEAIFIIVSVSLGTSLPVTTISIQNAVPLYQLGMTMGLMNFARQLGGAIAVAIFGAIVFGLLLHGGGAGGGAGMSHENLSAAFSGSTADFAPAFRWVFVAAAVCLGVALLALIRMEERPLRSTIGETPPHVME</sequence>
<dbReference type="Proteomes" id="UP000248021">
    <property type="component" value="Unassembled WGS sequence"/>
</dbReference>
<keyword evidence="6 7" id="KW-0472">Membrane</keyword>
<dbReference type="RefSeq" id="WP_110374172.1">
    <property type="nucleotide sequence ID" value="NZ_JAHBRY010000001.1"/>
</dbReference>
<dbReference type="AlphaFoldDB" id="A0A2V3UCD9"/>
<dbReference type="OrthoDB" id="9812221at2"/>
<dbReference type="Gene3D" id="1.20.1250.20">
    <property type="entry name" value="MFS general substrate transporter like domains"/>
    <property type="match status" value="1"/>
</dbReference>
<evidence type="ECO:0000313" key="10">
    <source>
        <dbReference type="Proteomes" id="UP000248021"/>
    </source>
</evidence>
<comment type="subcellular location">
    <subcellularLocation>
        <location evidence="1">Cell membrane</location>
        <topology evidence="1">Multi-pass membrane protein</topology>
    </subcellularLocation>
</comment>
<organism evidence="9 10">
    <name type="scientific">Chelatococcus asaccharovorans</name>
    <dbReference type="NCBI Taxonomy" id="28210"/>
    <lineage>
        <taxon>Bacteria</taxon>
        <taxon>Pseudomonadati</taxon>
        <taxon>Pseudomonadota</taxon>
        <taxon>Alphaproteobacteria</taxon>
        <taxon>Hyphomicrobiales</taxon>
        <taxon>Chelatococcaceae</taxon>
        <taxon>Chelatococcus</taxon>
    </lineage>
</organism>
<dbReference type="InterPro" id="IPR020846">
    <property type="entry name" value="MFS_dom"/>
</dbReference>
<feature type="transmembrane region" description="Helical" evidence="7">
    <location>
        <begin position="279"/>
        <end position="299"/>
    </location>
</feature>
<dbReference type="Gene3D" id="1.20.1720.10">
    <property type="entry name" value="Multidrug resistance protein D"/>
    <property type="match status" value="1"/>
</dbReference>
<feature type="domain" description="Major facilitator superfamily (MFS) profile" evidence="8">
    <location>
        <begin position="20"/>
        <end position="485"/>
    </location>
</feature>
<evidence type="ECO:0000259" key="8">
    <source>
        <dbReference type="PROSITE" id="PS50850"/>
    </source>
</evidence>
<dbReference type="InterPro" id="IPR011701">
    <property type="entry name" value="MFS"/>
</dbReference>
<reference evidence="9 10" key="1">
    <citation type="submission" date="2018-05" db="EMBL/GenBank/DDBJ databases">
        <title>Genomic Encyclopedia of Type Strains, Phase IV (KMG-IV): sequencing the most valuable type-strain genomes for metagenomic binning, comparative biology and taxonomic classification.</title>
        <authorList>
            <person name="Goeker M."/>
        </authorList>
    </citation>
    <scope>NUCLEOTIDE SEQUENCE [LARGE SCALE GENOMIC DNA]</scope>
    <source>
        <strain evidence="9 10">DSM 6462</strain>
    </source>
</reference>
<keyword evidence="3" id="KW-1003">Cell membrane</keyword>
<dbReference type="EMBL" id="QJJK01000003">
    <property type="protein sequence ID" value="PXW61891.1"/>
    <property type="molecule type" value="Genomic_DNA"/>
</dbReference>
<evidence type="ECO:0000256" key="3">
    <source>
        <dbReference type="ARBA" id="ARBA00022475"/>
    </source>
</evidence>
<evidence type="ECO:0000256" key="7">
    <source>
        <dbReference type="SAM" id="Phobius"/>
    </source>
</evidence>
<feature type="transmembrane region" description="Helical" evidence="7">
    <location>
        <begin position="205"/>
        <end position="226"/>
    </location>
</feature>
<evidence type="ECO:0000313" key="9">
    <source>
        <dbReference type="EMBL" id="PXW61891.1"/>
    </source>
</evidence>
<feature type="transmembrane region" description="Helical" evidence="7">
    <location>
        <begin position="411"/>
        <end position="431"/>
    </location>
</feature>
<evidence type="ECO:0000256" key="5">
    <source>
        <dbReference type="ARBA" id="ARBA00022989"/>
    </source>
</evidence>
<dbReference type="FunFam" id="1.20.1720.10:FF:000004">
    <property type="entry name" value="EmrB/QacA family drug resistance transporter"/>
    <property type="match status" value="1"/>
</dbReference>
<feature type="transmembrane region" description="Helical" evidence="7">
    <location>
        <begin position="460"/>
        <end position="480"/>
    </location>
</feature>
<keyword evidence="4 7" id="KW-0812">Transmembrane</keyword>
<gene>
    <name evidence="9" type="ORF">C7450_103412</name>
</gene>
<dbReference type="Pfam" id="PF07690">
    <property type="entry name" value="MFS_1"/>
    <property type="match status" value="1"/>
</dbReference>
<feature type="transmembrane region" description="Helical" evidence="7">
    <location>
        <begin position="53"/>
        <end position="72"/>
    </location>
</feature>
<feature type="transmembrane region" description="Helical" evidence="7">
    <location>
        <begin position="110"/>
        <end position="131"/>
    </location>
</feature>
<dbReference type="PANTHER" id="PTHR23501">
    <property type="entry name" value="MAJOR FACILITATOR SUPERFAMILY"/>
    <property type="match status" value="1"/>
</dbReference>
<evidence type="ECO:0000256" key="4">
    <source>
        <dbReference type="ARBA" id="ARBA00022692"/>
    </source>
</evidence>
<name>A0A2V3UCD9_9HYPH</name>
<dbReference type="CDD" id="cd17502">
    <property type="entry name" value="MFS_Azr1_MDR_like"/>
    <property type="match status" value="1"/>
</dbReference>
<dbReference type="GO" id="GO:0022857">
    <property type="term" value="F:transmembrane transporter activity"/>
    <property type="evidence" value="ECO:0007669"/>
    <property type="project" value="InterPro"/>
</dbReference>
<evidence type="ECO:0000256" key="6">
    <source>
        <dbReference type="ARBA" id="ARBA00023136"/>
    </source>
</evidence>
<dbReference type="PROSITE" id="PS50850">
    <property type="entry name" value="MFS"/>
    <property type="match status" value="1"/>
</dbReference>
<keyword evidence="10" id="KW-1185">Reference proteome</keyword>
<comment type="caution">
    <text evidence="9">The sequence shown here is derived from an EMBL/GenBank/DDBJ whole genome shotgun (WGS) entry which is preliminary data.</text>
</comment>
<feature type="transmembrane region" description="Helical" evidence="7">
    <location>
        <begin position="84"/>
        <end position="104"/>
    </location>
</feature>
<dbReference type="PRINTS" id="PR01036">
    <property type="entry name" value="TCRTETB"/>
</dbReference>
<accession>A0A2V3UCD9</accession>
<evidence type="ECO:0000256" key="1">
    <source>
        <dbReference type="ARBA" id="ARBA00004651"/>
    </source>
</evidence>
<feature type="transmembrane region" description="Helical" evidence="7">
    <location>
        <begin position="365"/>
        <end position="390"/>
    </location>
</feature>
<feature type="transmembrane region" description="Helical" evidence="7">
    <location>
        <begin position="12"/>
        <end position="33"/>
    </location>
</feature>
<protein>
    <submittedName>
        <fullName evidence="9">EmrB/QacA subfamily drug resistance transporter</fullName>
    </submittedName>
</protein>
<dbReference type="InterPro" id="IPR036259">
    <property type="entry name" value="MFS_trans_sf"/>
</dbReference>
<feature type="transmembrane region" description="Helical" evidence="7">
    <location>
        <begin position="171"/>
        <end position="193"/>
    </location>
</feature>
<keyword evidence="2" id="KW-0813">Transport</keyword>
<dbReference type="SUPFAM" id="SSF103473">
    <property type="entry name" value="MFS general substrate transporter"/>
    <property type="match status" value="1"/>
</dbReference>
<proteinExistence type="predicted"/>
<feature type="transmembrane region" description="Helical" evidence="7">
    <location>
        <begin position="305"/>
        <end position="329"/>
    </location>
</feature>
<feature type="transmembrane region" description="Helical" evidence="7">
    <location>
        <begin position="341"/>
        <end position="359"/>
    </location>
</feature>
<keyword evidence="5 7" id="KW-1133">Transmembrane helix</keyword>
<evidence type="ECO:0000256" key="2">
    <source>
        <dbReference type="ARBA" id="ARBA00022448"/>
    </source>
</evidence>
<dbReference type="PANTHER" id="PTHR23501:SF197">
    <property type="entry name" value="COMD"/>
    <property type="match status" value="1"/>
</dbReference>
<feature type="transmembrane region" description="Helical" evidence="7">
    <location>
        <begin position="238"/>
        <end position="258"/>
    </location>
</feature>